<proteinExistence type="inferred from homology"/>
<dbReference type="FunFam" id="1.10.10.10:FF:000001">
    <property type="entry name" value="LysR family transcriptional regulator"/>
    <property type="match status" value="1"/>
</dbReference>
<dbReference type="CDD" id="cd05466">
    <property type="entry name" value="PBP2_LTTR_substrate"/>
    <property type="match status" value="1"/>
</dbReference>
<evidence type="ECO:0000259" key="5">
    <source>
        <dbReference type="PROSITE" id="PS50931"/>
    </source>
</evidence>
<dbReference type="InterPro" id="IPR050950">
    <property type="entry name" value="HTH-type_LysR_regulators"/>
</dbReference>
<dbReference type="SUPFAM" id="SSF46785">
    <property type="entry name" value="Winged helix' DNA-binding domain"/>
    <property type="match status" value="1"/>
</dbReference>
<dbReference type="AlphaFoldDB" id="K9VE79"/>
<evidence type="ECO:0000256" key="1">
    <source>
        <dbReference type="ARBA" id="ARBA00009437"/>
    </source>
</evidence>
<dbReference type="InterPro" id="IPR005119">
    <property type="entry name" value="LysR_subst-bd"/>
</dbReference>
<dbReference type="Gene3D" id="3.40.190.290">
    <property type="match status" value="1"/>
</dbReference>
<comment type="similarity">
    <text evidence="1">Belongs to the LysR transcriptional regulatory family.</text>
</comment>
<dbReference type="Proteomes" id="UP000010478">
    <property type="component" value="Chromosome"/>
</dbReference>
<keyword evidence="4" id="KW-0804">Transcription</keyword>
<dbReference type="PRINTS" id="PR00039">
    <property type="entry name" value="HTHLYSR"/>
</dbReference>
<feature type="domain" description="HTH lysR-type" evidence="5">
    <location>
        <begin position="1"/>
        <end position="57"/>
    </location>
</feature>
<dbReference type="STRING" id="179408.Osc7112_1261"/>
<dbReference type="KEGG" id="oni:Osc7112_1261"/>
<dbReference type="Gene3D" id="1.10.10.10">
    <property type="entry name" value="Winged helix-like DNA-binding domain superfamily/Winged helix DNA-binding domain"/>
    <property type="match status" value="1"/>
</dbReference>
<dbReference type="InterPro" id="IPR000847">
    <property type="entry name" value="LysR_HTH_N"/>
</dbReference>
<dbReference type="InterPro" id="IPR036390">
    <property type="entry name" value="WH_DNA-bd_sf"/>
</dbReference>
<dbReference type="EMBL" id="CP003614">
    <property type="protein sequence ID" value="AFZ05804.1"/>
    <property type="molecule type" value="Genomic_DNA"/>
</dbReference>
<dbReference type="PATRIC" id="fig|179408.3.peg.1536"/>
<dbReference type="PROSITE" id="PS50931">
    <property type="entry name" value="HTH_LYSR"/>
    <property type="match status" value="1"/>
</dbReference>
<organism evidence="6 7">
    <name type="scientific">Phormidium nigroviride PCC 7112</name>
    <dbReference type="NCBI Taxonomy" id="179408"/>
    <lineage>
        <taxon>Bacteria</taxon>
        <taxon>Bacillati</taxon>
        <taxon>Cyanobacteriota</taxon>
        <taxon>Cyanophyceae</taxon>
        <taxon>Oscillatoriophycideae</taxon>
        <taxon>Oscillatoriales</taxon>
        <taxon>Oscillatoriaceae</taxon>
        <taxon>Phormidium</taxon>
    </lineage>
</organism>
<dbReference type="Pfam" id="PF00126">
    <property type="entry name" value="HTH_1"/>
    <property type="match status" value="1"/>
</dbReference>
<keyword evidence="7" id="KW-1185">Reference proteome</keyword>
<evidence type="ECO:0000256" key="4">
    <source>
        <dbReference type="ARBA" id="ARBA00023163"/>
    </source>
</evidence>
<dbReference type="PANTHER" id="PTHR30419">
    <property type="entry name" value="HTH-TYPE TRANSCRIPTIONAL REGULATOR YBHD"/>
    <property type="match status" value="1"/>
</dbReference>
<dbReference type="Pfam" id="PF03466">
    <property type="entry name" value="LysR_substrate"/>
    <property type="match status" value="1"/>
</dbReference>
<dbReference type="GO" id="GO:0003700">
    <property type="term" value="F:DNA-binding transcription factor activity"/>
    <property type="evidence" value="ECO:0007669"/>
    <property type="project" value="InterPro"/>
</dbReference>
<evidence type="ECO:0000256" key="3">
    <source>
        <dbReference type="ARBA" id="ARBA00023125"/>
    </source>
</evidence>
<dbReference type="GO" id="GO:0003677">
    <property type="term" value="F:DNA binding"/>
    <property type="evidence" value="ECO:0007669"/>
    <property type="project" value="UniProtKB-KW"/>
</dbReference>
<reference evidence="6 7" key="1">
    <citation type="submission" date="2012-05" db="EMBL/GenBank/DDBJ databases">
        <title>Finished chromosome of genome of Oscillatoria sp. PCC 7112.</title>
        <authorList>
            <consortium name="US DOE Joint Genome Institute"/>
            <person name="Gugger M."/>
            <person name="Coursin T."/>
            <person name="Rippka R."/>
            <person name="Tandeau De Marsac N."/>
            <person name="Huntemann M."/>
            <person name="Wei C.-L."/>
            <person name="Han J."/>
            <person name="Detter J.C."/>
            <person name="Han C."/>
            <person name="Tapia R."/>
            <person name="Davenport K."/>
            <person name="Daligault H."/>
            <person name="Erkkila T."/>
            <person name="Gu W."/>
            <person name="Munk A.C.C."/>
            <person name="Teshima H."/>
            <person name="Xu Y."/>
            <person name="Chain P."/>
            <person name="Chen A."/>
            <person name="Krypides N."/>
            <person name="Mavromatis K."/>
            <person name="Markowitz V."/>
            <person name="Szeto E."/>
            <person name="Ivanova N."/>
            <person name="Mikhailova N."/>
            <person name="Ovchinnikova G."/>
            <person name="Pagani I."/>
            <person name="Pati A."/>
            <person name="Goodwin L."/>
            <person name="Peters L."/>
            <person name="Pitluck S."/>
            <person name="Woyke T."/>
            <person name="Kerfeld C."/>
        </authorList>
    </citation>
    <scope>NUCLEOTIDE SEQUENCE [LARGE SCALE GENOMIC DNA]</scope>
    <source>
        <strain evidence="6 7">PCC 7112</strain>
    </source>
</reference>
<sequence>MRLEQLQAFLSVAETGSFQQAARKCGVTQSTISRQVQGLEAEVGLSLFHRTAHAKLTVGGECLLPHARKICQTWQNAAEELGDLLAGKQPELCVAAIHSVCAAYLPPVLQKFCRDYPDVQLRVTSLGSDRALKVLKDGLVDIAVVMNNRYFTQAPEMLVEVLYNEPIEVLMAAGHPLAQYDRVPWPELICYPQVVFKDGYGMQRMVQEQFGRIGAKLHAVLELNTLDAFRGVVRQGELIALLPHSALVEAKTDRTLAVRSIAQERSNSKVSAIGQSAADLTSCTILENGQDAHSTKDEFSRFTGILPVPKRLIENGTTSQTDPAWTREVVLVTTHDRMQIPPIAHFWNLVREFVPPCDVIKLEKSGS</sequence>
<keyword evidence="3" id="KW-0238">DNA-binding</keyword>
<evidence type="ECO:0000256" key="2">
    <source>
        <dbReference type="ARBA" id="ARBA00023015"/>
    </source>
</evidence>
<gene>
    <name evidence="6" type="ORF">Osc7112_1261</name>
</gene>
<name>K9VE79_9CYAN</name>
<dbReference type="HOGENOM" id="CLU_039613_6_0_3"/>
<dbReference type="GO" id="GO:0005829">
    <property type="term" value="C:cytosol"/>
    <property type="evidence" value="ECO:0007669"/>
    <property type="project" value="TreeGrafter"/>
</dbReference>
<accession>K9VE79</accession>
<keyword evidence="2" id="KW-0805">Transcription regulation</keyword>
<dbReference type="RefSeq" id="WP_015175128.1">
    <property type="nucleotide sequence ID" value="NC_019729.1"/>
</dbReference>
<dbReference type="InterPro" id="IPR036388">
    <property type="entry name" value="WH-like_DNA-bd_sf"/>
</dbReference>
<evidence type="ECO:0000313" key="6">
    <source>
        <dbReference type="EMBL" id="AFZ05804.1"/>
    </source>
</evidence>
<evidence type="ECO:0000313" key="7">
    <source>
        <dbReference type="Proteomes" id="UP000010478"/>
    </source>
</evidence>
<protein>
    <submittedName>
        <fullName evidence="6">Transcriptional regulator, LysR family</fullName>
    </submittedName>
</protein>
<dbReference type="PANTHER" id="PTHR30419:SF8">
    <property type="entry name" value="NITROGEN ASSIMILATION TRANSCRIPTIONAL ACTIVATOR-RELATED"/>
    <property type="match status" value="1"/>
</dbReference>
<dbReference type="eggNOG" id="COG0583">
    <property type="taxonomic scope" value="Bacteria"/>
</dbReference>
<dbReference type="SUPFAM" id="SSF53850">
    <property type="entry name" value="Periplasmic binding protein-like II"/>
    <property type="match status" value="1"/>
</dbReference>